<keyword evidence="2" id="KW-1185">Reference proteome</keyword>
<comment type="caution">
    <text evidence="1">The sequence shown here is derived from an EMBL/GenBank/DDBJ whole genome shotgun (WGS) entry which is preliminary data.</text>
</comment>
<dbReference type="Proteomes" id="UP000567179">
    <property type="component" value="Unassembled WGS sequence"/>
</dbReference>
<reference evidence="1 2" key="1">
    <citation type="journal article" date="2020" name="ISME J.">
        <title>Uncovering the hidden diversity of litter-decomposition mechanisms in mushroom-forming fungi.</title>
        <authorList>
            <person name="Floudas D."/>
            <person name="Bentzer J."/>
            <person name="Ahren D."/>
            <person name="Johansson T."/>
            <person name="Persson P."/>
            <person name="Tunlid A."/>
        </authorList>
    </citation>
    <scope>NUCLEOTIDE SEQUENCE [LARGE SCALE GENOMIC DNA]</scope>
    <source>
        <strain evidence="1 2">CBS 101986</strain>
    </source>
</reference>
<name>A0A8H5BSR9_9AGAR</name>
<proteinExistence type="predicted"/>
<accession>A0A8H5BSR9</accession>
<dbReference type="EMBL" id="JAACJJ010000003">
    <property type="protein sequence ID" value="KAF5328680.1"/>
    <property type="molecule type" value="Genomic_DNA"/>
</dbReference>
<evidence type="ECO:0000313" key="2">
    <source>
        <dbReference type="Proteomes" id="UP000567179"/>
    </source>
</evidence>
<protein>
    <submittedName>
        <fullName evidence="1">Uncharacterized protein</fullName>
    </submittedName>
</protein>
<gene>
    <name evidence="1" type="ORF">D9619_011440</name>
</gene>
<dbReference type="AlphaFoldDB" id="A0A8H5BSR9"/>
<evidence type="ECO:0000313" key="1">
    <source>
        <dbReference type="EMBL" id="KAF5328680.1"/>
    </source>
</evidence>
<organism evidence="1 2">
    <name type="scientific">Psilocybe cf. subviscida</name>
    <dbReference type="NCBI Taxonomy" id="2480587"/>
    <lineage>
        <taxon>Eukaryota</taxon>
        <taxon>Fungi</taxon>
        <taxon>Dikarya</taxon>
        <taxon>Basidiomycota</taxon>
        <taxon>Agaricomycotina</taxon>
        <taxon>Agaricomycetes</taxon>
        <taxon>Agaricomycetidae</taxon>
        <taxon>Agaricales</taxon>
        <taxon>Agaricineae</taxon>
        <taxon>Strophariaceae</taxon>
        <taxon>Psilocybe</taxon>
    </lineage>
</organism>
<sequence>MELPTLPREVLSVIMDEGSFSKHDLCMISLASPHLRHEAQRQLFCDPGRHSINVGTDADELLTASSFLQVVISSPDRLALMVRRYHVTLSWHDFISQKKSEQAENHNKAQNTVFNQLSRGLPLMSNLKELQLYTDRKHALGSVRSRPPSITPILKRCVLRLEVFRCSYVDDGHQDRKRIQAFLRNQHSIQELWIYGIRSTPFRESAMGFGVFEGICPTVLSIGGQSQIIVGMLLAERRLQHICWGKYWRFEDHDRLKIASTNRVELMECIGIAGPTLEEICTTFKHLLLLRIDHTRLLEAPEMLNNLPLLGAILFVFEYDYRFNWFMRTGERDIQRIFLNCLSLQYVEVHNWEGGRKYIINRAAQIITAYTVPSGIPLHTGERLKELRQRVAVCVGPNDIFSKSFHI</sequence>